<proteinExistence type="predicted"/>
<comment type="caution">
    <text evidence="1">The sequence shown here is derived from an EMBL/GenBank/DDBJ whole genome shotgun (WGS) entry which is preliminary data.</text>
</comment>
<gene>
    <name evidence="1" type="ORF">Smic_03930</name>
</gene>
<organism evidence="1 2">
    <name type="scientific">Streptomyces microflavus</name>
    <name type="common">Streptomyces lipmanii</name>
    <dbReference type="NCBI Taxonomy" id="1919"/>
    <lineage>
        <taxon>Bacteria</taxon>
        <taxon>Bacillati</taxon>
        <taxon>Actinomycetota</taxon>
        <taxon>Actinomycetes</taxon>
        <taxon>Kitasatosporales</taxon>
        <taxon>Streptomycetaceae</taxon>
        <taxon>Streptomyces</taxon>
    </lineage>
</organism>
<sequence>MCPRGLQQPEVPLDGHGWLGAGLVTHATSMDPAPGCGISCAGDAAAGAVVRAVQKRCTHHGSGASGHPLTVNVGDAPVNGVIFPSRFFASPWCTIR</sequence>
<dbReference type="Proteomes" id="UP000498740">
    <property type="component" value="Unassembled WGS sequence"/>
</dbReference>
<evidence type="ECO:0000313" key="2">
    <source>
        <dbReference type="Proteomes" id="UP000498740"/>
    </source>
</evidence>
<protein>
    <submittedName>
        <fullName evidence="1">Uncharacterized protein</fullName>
    </submittedName>
</protein>
<dbReference type="EMBL" id="BLWD01000001">
    <property type="protein sequence ID" value="GFN01837.1"/>
    <property type="molecule type" value="Genomic_DNA"/>
</dbReference>
<dbReference type="AlphaFoldDB" id="A0A7J0CJD0"/>
<name>A0A7J0CJD0_STRMI</name>
<reference evidence="1 2" key="1">
    <citation type="submission" date="2020-05" db="EMBL/GenBank/DDBJ databases">
        <title>Whole genome shotgun sequence of Streptomyces microflavus NBRC 13062.</title>
        <authorList>
            <person name="Komaki H."/>
            <person name="Tamura T."/>
        </authorList>
    </citation>
    <scope>NUCLEOTIDE SEQUENCE [LARGE SCALE GENOMIC DNA]</scope>
    <source>
        <strain evidence="1 2">NBRC 13062</strain>
    </source>
</reference>
<evidence type="ECO:0000313" key="1">
    <source>
        <dbReference type="EMBL" id="GFN01837.1"/>
    </source>
</evidence>
<accession>A0A7J0CJD0</accession>